<reference evidence="5 6" key="1">
    <citation type="submission" date="2016-10" db="EMBL/GenBank/DDBJ databases">
        <title>Genome sequence of Streptomyces sp. MUSC 1.</title>
        <authorList>
            <person name="Lee L.-H."/>
            <person name="Ser H.-L."/>
            <person name="Law J.W.-F."/>
        </authorList>
    </citation>
    <scope>NUCLEOTIDE SEQUENCE [LARGE SCALE GENOMIC DNA]</scope>
    <source>
        <strain evidence="5 6">MUSC 1</strain>
    </source>
</reference>
<comment type="similarity">
    <text evidence="2 3">Belongs to the small heat shock protein (HSP20) family.</text>
</comment>
<evidence type="ECO:0000259" key="4">
    <source>
        <dbReference type="PROSITE" id="PS01031"/>
    </source>
</evidence>
<dbReference type="Gene3D" id="2.60.40.790">
    <property type="match status" value="1"/>
</dbReference>
<dbReference type="InterPro" id="IPR008978">
    <property type="entry name" value="HSP20-like_chaperone"/>
</dbReference>
<evidence type="ECO:0000313" key="5">
    <source>
        <dbReference type="EMBL" id="OIJ95304.1"/>
    </source>
</evidence>
<gene>
    <name evidence="5" type="ORF">BIV23_34630</name>
</gene>
<evidence type="ECO:0000256" key="3">
    <source>
        <dbReference type="RuleBase" id="RU003616"/>
    </source>
</evidence>
<keyword evidence="6" id="KW-1185">Reference proteome</keyword>
<evidence type="ECO:0000256" key="1">
    <source>
        <dbReference type="ARBA" id="ARBA00023016"/>
    </source>
</evidence>
<keyword evidence="1" id="KW-0346">Stress response</keyword>
<dbReference type="PANTHER" id="PTHR46733">
    <property type="entry name" value="26.5 KDA HEAT SHOCK PROTEIN, MITOCHONDRIAL"/>
    <property type="match status" value="1"/>
</dbReference>
<name>A0A1S2PQV0_9ACTN</name>
<accession>A0A1S2PQV0</accession>
<evidence type="ECO:0000256" key="2">
    <source>
        <dbReference type="PROSITE-ProRule" id="PRU00285"/>
    </source>
</evidence>
<evidence type="ECO:0000313" key="6">
    <source>
        <dbReference type="Proteomes" id="UP000179642"/>
    </source>
</evidence>
<organism evidence="5 6">
    <name type="scientific">Streptomyces monashensis</name>
    <dbReference type="NCBI Taxonomy" id="1678012"/>
    <lineage>
        <taxon>Bacteria</taxon>
        <taxon>Bacillati</taxon>
        <taxon>Actinomycetota</taxon>
        <taxon>Actinomycetes</taxon>
        <taxon>Kitasatosporales</taxon>
        <taxon>Streptomycetaceae</taxon>
        <taxon>Streptomyces</taxon>
    </lineage>
</organism>
<dbReference type="SUPFAM" id="SSF49764">
    <property type="entry name" value="HSP20-like chaperones"/>
    <property type="match status" value="1"/>
</dbReference>
<dbReference type="GO" id="GO:0009408">
    <property type="term" value="P:response to heat"/>
    <property type="evidence" value="ECO:0007669"/>
    <property type="project" value="InterPro"/>
</dbReference>
<dbReference type="Pfam" id="PF00011">
    <property type="entry name" value="HSP20"/>
    <property type="match status" value="1"/>
</dbReference>
<dbReference type="OrthoDB" id="3855217at2"/>
<dbReference type="InterPro" id="IPR044587">
    <property type="entry name" value="HSP21-like"/>
</dbReference>
<protein>
    <submittedName>
        <fullName evidence="5">Heat-shock protein Hsp20</fullName>
    </submittedName>
</protein>
<dbReference type="RefSeq" id="WP_071384951.1">
    <property type="nucleotide sequence ID" value="NZ_MLYO01000065.1"/>
</dbReference>
<dbReference type="PANTHER" id="PTHR46733:SF4">
    <property type="entry name" value="HEAT SHOCK PROTEIN 21, CHLOROPLASTIC"/>
    <property type="match status" value="1"/>
</dbReference>
<dbReference type="CDD" id="cd06464">
    <property type="entry name" value="ACD_sHsps-like"/>
    <property type="match status" value="1"/>
</dbReference>
<feature type="domain" description="SHSP" evidence="4">
    <location>
        <begin position="30"/>
        <end position="139"/>
    </location>
</feature>
<dbReference type="PROSITE" id="PS01031">
    <property type="entry name" value="SHSP"/>
    <property type="match status" value="1"/>
</dbReference>
<dbReference type="EMBL" id="MLYO01000065">
    <property type="protein sequence ID" value="OIJ95304.1"/>
    <property type="molecule type" value="Genomic_DNA"/>
</dbReference>
<comment type="caution">
    <text evidence="5">The sequence shown here is derived from an EMBL/GenBank/DDBJ whole genome shotgun (WGS) entry which is preliminary data.</text>
</comment>
<proteinExistence type="inferred from homology"/>
<sequence>MNALARKQRFAFPEMSDWFETLPARFAMPTMSELYTVRIEDYIEDDRYVMRAELPGMSPEDIDVFITDGVLTVQAERTEKDVTKNHSEIRYGAMSRSVSLPAGADEDDVRAEYTNGMLTVSVGLGAKKTEAKHVEIRHGD</sequence>
<dbReference type="InterPro" id="IPR002068">
    <property type="entry name" value="A-crystallin/Hsp20_dom"/>
</dbReference>
<dbReference type="AlphaFoldDB" id="A0A1S2PQV0"/>
<dbReference type="Proteomes" id="UP000179642">
    <property type="component" value="Unassembled WGS sequence"/>
</dbReference>